<feature type="compositionally biased region" description="Basic residues" evidence="1">
    <location>
        <begin position="1"/>
        <end position="18"/>
    </location>
</feature>
<dbReference type="Proteomes" id="UP000594263">
    <property type="component" value="Unplaced"/>
</dbReference>
<dbReference type="EnsemblPlants" id="Kaladp0773s0009.1.v1.1">
    <property type="protein sequence ID" value="Kaladp0773s0009.1.v1.1"/>
    <property type="gene ID" value="Kaladp0773s0009.v1.1"/>
</dbReference>
<evidence type="ECO:0000313" key="3">
    <source>
        <dbReference type="EnsemblPlants" id="Kaladp0773s0009.1.v1.1"/>
    </source>
</evidence>
<proteinExistence type="predicted"/>
<evidence type="ECO:0000259" key="2">
    <source>
        <dbReference type="Pfam" id="PF03468"/>
    </source>
</evidence>
<feature type="compositionally biased region" description="Low complexity" evidence="1">
    <location>
        <begin position="61"/>
        <end position="81"/>
    </location>
</feature>
<evidence type="ECO:0000256" key="1">
    <source>
        <dbReference type="SAM" id="MobiDB-lite"/>
    </source>
</evidence>
<dbReference type="Pfam" id="PF03468">
    <property type="entry name" value="XS"/>
    <property type="match status" value="1"/>
</dbReference>
<dbReference type="InterPro" id="IPR005380">
    <property type="entry name" value="XS_domain"/>
</dbReference>
<accession>A0A7N0VFY4</accession>
<feature type="compositionally biased region" description="Basic and acidic residues" evidence="1">
    <location>
        <begin position="205"/>
        <end position="224"/>
    </location>
</feature>
<dbReference type="AlphaFoldDB" id="A0A7N0VFY4"/>
<dbReference type="Gramene" id="Kaladp0773s0009.1.v1.1">
    <property type="protein sequence ID" value="Kaladp0773s0009.1.v1.1"/>
    <property type="gene ID" value="Kaladp0773s0009.v1.1"/>
</dbReference>
<dbReference type="PANTHER" id="PTHR46619">
    <property type="entry name" value="RNA RECOGNITION MOTIF XS DOMAIN PROTEIN-RELATED"/>
    <property type="match status" value="1"/>
</dbReference>
<organism evidence="3 4">
    <name type="scientific">Kalanchoe fedtschenkoi</name>
    <name type="common">Lavender scallops</name>
    <name type="synonym">South American air plant</name>
    <dbReference type="NCBI Taxonomy" id="63787"/>
    <lineage>
        <taxon>Eukaryota</taxon>
        <taxon>Viridiplantae</taxon>
        <taxon>Streptophyta</taxon>
        <taxon>Embryophyta</taxon>
        <taxon>Tracheophyta</taxon>
        <taxon>Spermatophyta</taxon>
        <taxon>Magnoliopsida</taxon>
        <taxon>eudicotyledons</taxon>
        <taxon>Gunneridae</taxon>
        <taxon>Pentapetalae</taxon>
        <taxon>Saxifragales</taxon>
        <taxon>Crassulaceae</taxon>
        <taxon>Kalanchoe</taxon>
    </lineage>
</organism>
<feature type="compositionally biased region" description="Basic and acidic residues" evidence="1">
    <location>
        <begin position="259"/>
        <end position="268"/>
    </location>
</feature>
<feature type="region of interest" description="Disordered" evidence="1">
    <location>
        <begin position="182"/>
        <end position="268"/>
    </location>
</feature>
<dbReference type="EnsemblPlants" id="Kaladp0773s0009.2.v1.1">
    <property type="protein sequence ID" value="Kaladp0773s0009.2.v1.1"/>
    <property type="gene ID" value="Kaladp0773s0009.v1.1"/>
</dbReference>
<keyword evidence="4" id="KW-1185">Reference proteome</keyword>
<reference evidence="3" key="1">
    <citation type="submission" date="2021-01" db="UniProtKB">
        <authorList>
            <consortium name="EnsemblPlants"/>
        </authorList>
    </citation>
    <scope>IDENTIFICATION</scope>
</reference>
<dbReference type="PANTHER" id="PTHR46619:SF3">
    <property type="entry name" value="RNA RECOGNITION MOTIF XS DOMAIN PROTEIN"/>
    <property type="match status" value="1"/>
</dbReference>
<dbReference type="Gramene" id="Kaladp0773s0009.2.v1.1">
    <property type="protein sequence ID" value="Kaladp0773s0009.2.v1.1"/>
    <property type="gene ID" value="Kaladp0773s0009.v1.1"/>
</dbReference>
<dbReference type="GO" id="GO:0031047">
    <property type="term" value="P:regulatory ncRNA-mediated gene silencing"/>
    <property type="evidence" value="ECO:0007669"/>
    <property type="project" value="InterPro"/>
</dbReference>
<feature type="compositionally biased region" description="Low complexity" evidence="1">
    <location>
        <begin position="30"/>
        <end position="44"/>
    </location>
</feature>
<protein>
    <recommendedName>
        <fullName evidence="2">XS domain-containing protein</fullName>
    </recommendedName>
</protein>
<dbReference type="OMA" id="DYQDFPP"/>
<dbReference type="Gene3D" id="3.30.70.2890">
    <property type="entry name" value="XS domain"/>
    <property type="match status" value="1"/>
</dbReference>
<feature type="compositionally biased region" description="Polar residues" evidence="1">
    <location>
        <begin position="225"/>
        <end position="240"/>
    </location>
</feature>
<sequence>MAGANHHHNKPPPSHRKSRWESNSAAAGDPKSQQPKPSPNPKNSNSHKLRGGGGVNNFNKKSASQSKPGPSPSSGNGKQQSTIDPTAPQPDPFPYPDLSQLGPPPQPTYGFHMLHRRTIVLADGTARSYFSLPPDYQDFAVPRPPFDGPGQFRGGRLSPEGAMHEAYGRGRETQDYWNSMGVDNFHGGSGRHGRGGSEGGLKRKFGQEERDGRENYLKDGEYSRQRQQLLQYGNPNSTPNVYHLGARSERNEGGPNSGEYRRDSAEPRSAKYFKMGSEEFDGSSSRSRQAAAAGMSNDIYVNPGRVDPDILKKEFLRFVKLINETGAQRKKYLEDGKLGSLRCVACGRSSKEFSDTHGLIMHTYHSDNADLLPDHLGLHKALCVLMGWNYSKPPDNLKSYQNLSAAEAAANQDDLIMWPPLVIIHNTRTGKNTEGLMEGLGNKIMDARLKELGFTAGKAKSLYGREGHLGTTLVKFPGDRSGLKEAIRLAELLEKENHGRKSWSHVESTIAGKDEEDNPSLVKLDEKGKEKKRILYGYLGTAADLDKVDFDTRKKAVIQSIRETLK</sequence>
<evidence type="ECO:0000313" key="4">
    <source>
        <dbReference type="Proteomes" id="UP000594263"/>
    </source>
</evidence>
<dbReference type="InterPro" id="IPR038588">
    <property type="entry name" value="XS_domain_sf"/>
</dbReference>
<feature type="domain" description="XS" evidence="2">
    <location>
        <begin position="413"/>
        <end position="546"/>
    </location>
</feature>
<feature type="region of interest" description="Disordered" evidence="1">
    <location>
        <begin position="1"/>
        <end position="110"/>
    </location>
</feature>
<name>A0A7N0VFY4_KALFE</name>